<comment type="pathway">
    <text evidence="2">Cofactor biosynthesis; thiamine diphosphate biosynthesis.</text>
</comment>
<dbReference type="PANTHER" id="PTHR43198">
    <property type="entry name" value="BIFUNCTIONAL TH2 PROTEIN"/>
    <property type="match status" value="1"/>
</dbReference>
<evidence type="ECO:0000256" key="5">
    <source>
        <dbReference type="ARBA" id="ARBA00012684"/>
    </source>
</evidence>
<dbReference type="Pfam" id="PF03070">
    <property type="entry name" value="TENA_THI-4"/>
    <property type="match status" value="1"/>
</dbReference>
<evidence type="ECO:0000256" key="2">
    <source>
        <dbReference type="ARBA" id="ARBA00004948"/>
    </source>
</evidence>
<sequence>MLISQVNKWRKMMKFTTQLRQENDSVWQQIFNCPFITKLTDGTLCSEAFRYYFIQDNKYCVAFYDLHQKIAAKMTNQDHAYLLTHLVDLCNEISERSPIYDELKLTQAEIDSVPVAPTAYAYITNMYYQFEQQGVEAGEASLVPCYWTYTEMFREIAKHGFSTKPVYKDFIDFCASEEFGSLNQKMLDLTDELAENTTDEGREKMRLAFQYSSEYELQYWDMCVKHEQWLLDQEGVDTLAR</sequence>
<evidence type="ECO:0000313" key="10">
    <source>
        <dbReference type="EMBL" id="EHO53624.1"/>
    </source>
</evidence>
<comment type="catalytic activity">
    <reaction evidence="1">
        <text>4-amino-5-aminomethyl-2-methylpyrimidine + H2O = 4-amino-5-hydroxymethyl-2-methylpyrimidine + NH4(+)</text>
        <dbReference type="Rhea" id="RHEA:31799"/>
        <dbReference type="ChEBI" id="CHEBI:15377"/>
        <dbReference type="ChEBI" id="CHEBI:16892"/>
        <dbReference type="ChEBI" id="CHEBI:28938"/>
        <dbReference type="ChEBI" id="CHEBI:63416"/>
        <dbReference type="EC" id="3.5.99.2"/>
    </reaction>
</comment>
<proteinExistence type="inferred from homology"/>
<evidence type="ECO:0000259" key="9">
    <source>
        <dbReference type="Pfam" id="PF03070"/>
    </source>
</evidence>
<evidence type="ECO:0000313" key="11">
    <source>
        <dbReference type="Proteomes" id="UP000005025"/>
    </source>
</evidence>
<accession>H1LD16</accession>
<dbReference type="InterPro" id="IPR016084">
    <property type="entry name" value="Haem_Oase-like_multi-hlx"/>
</dbReference>
<dbReference type="InterPro" id="IPR050967">
    <property type="entry name" value="Thiamine_Salvage_TenA"/>
</dbReference>
<dbReference type="Proteomes" id="UP000005025">
    <property type="component" value="Unassembled WGS sequence"/>
</dbReference>
<dbReference type="UniPathway" id="UPA00060"/>
<dbReference type="InterPro" id="IPR004305">
    <property type="entry name" value="Thiaminase-2/PQQC"/>
</dbReference>
<dbReference type="SUPFAM" id="SSF48613">
    <property type="entry name" value="Heme oxygenase-like"/>
    <property type="match status" value="1"/>
</dbReference>
<evidence type="ECO:0000256" key="6">
    <source>
        <dbReference type="ARBA" id="ARBA00013647"/>
    </source>
</evidence>
<dbReference type="CDD" id="cd19364">
    <property type="entry name" value="TenA_C_BsTenA-like"/>
    <property type="match status" value="1"/>
</dbReference>
<feature type="domain" description="Thiaminase-2/PQQC" evidence="9">
    <location>
        <begin position="22"/>
        <end position="223"/>
    </location>
</feature>
<dbReference type="PANTHER" id="PTHR43198:SF2">
    <property type="entry name" value="SI:CH1073-67J19.1-RELATED"/>
    <property type="match status" value="1"/>
</dbReference>
<comment type="caution">
    <text evidence="10">The sequence shown here is derived from an EMBL/GenBank/DDBJ whole genome shotgun (WGS) entry which is preliminary data.</text>
</comment>
<dbReference type="AlphaFoldDB" id="H1LD16"/>
<dbReference type="EMBL" id="AGRJ01000048">
    <property type="protein sequence ID" value="EHO53624.1"/>
    <property type="molecule type" value="Genomic_DNA"/>
</dbReference>
<dbReference type="GO" id="GO:0009228">
    <property type="term" value="P:thiamine biosynthetic process"/>
    <property type="evidence" value="ECO:0007669"/>
    <property type="project" value="UniProtKB-KW"/>
</dbReference>
<protein>
    <recommendedName>
        <fullName evidence="6">Aminopyrimidine aminohydrolase</fullName>
        <ecNumber evidence="5">3.5.99.2</ecNumber>
    </recommendedName>
</protein>
<comment type="subunit">
    <text evidence="4">Homotetramer.</text>
</comment>
<dbReference type="STRING" id="797516.HMPREF9104_00480"/>
<evidence type="ECO:0000256" key="3">
    <source>
        <dbReference type="ARBA" id="ARBA00010264"/>
    </source>
</evidence>
<dbReference type="GO" id="GO:0005829">
    <property type="term" value="C:cytosol"/>
    <property type="evidence" value="ECO:0007669"/>
    <property type="project" value="TreeGrafter"/>
</dbReference>
<dbReference type="Gene3D" id="1.20.910.10">
    <property type="entry name" value="Heme oxygenase-like"/>
    <property type="match status" value="1"/>
</dbReference>
<dbReference type="PATRIC" id="fig|797516.3.peg.436"/>
<dbReference type="HOGENOM" id="CLU_077537_3_0_9"/>
<dbReference type="EC" id="3.5.99.2" evidence="5"/>
<organism evidence="10 11">
    <name type="scientific">Lentilactobacillus kisonensis F0435</name>
    <dbReference type="NCBI Taxonomy" id="797516"/>
    <lineage>
        <taxon>Bacteria</taxon>
        <taxon>Bacillati</taxon>
        <taxon>Bacillota</taxon>
        <taxon>Bacilli</taxon>
        <taxon>Lactobacillales</taxon>
        <taxon>Lactobacillaceae</taxon>
        <taxon>Lentilactobacillus</taxon>
    </lineage>
</organism>
<comment type="similarity">
    <text evidence="3">Belongs to the TenA family.</text>
</comment>
<evidence type="ECO:0000256" key="1">
    <source>
        <dbReference type="ARBA" id="ARBA00001881"/>
    </source>
</evidence>
<name>H1LD16_9LACO</name>
<keyword evidence="7" id="KW-0784">Thiamine biosynthesis</keyword>
<gene>
    <name evidence="10" type="ORF">HMPREF9104_00480</name>
</gene>
<evidence type="ECO:0000256" key="4">
    <source>
        <dbReference type="ARBA" id="ARBA00011881"/>
    </source>
</evidence>
<dbReference type="OrthoDB" id="34166at2"/>
<evidence type="ECO:0000256" key="8">
    <source>
        <dbReference type="ARBA" id="ARBA00048337"/>
    </source>
</evidence>
<dbReference type="GO" id="GO:0050334">
    <property type="term" value="F:thiaminase activity"/>
    <property type="evidence" value="ECO:0007669"/>
    <property type="project" value="UniProtKB-EC"/>
</dbReference>
<dbReference type="GO" id="GO:0009229">
    <property type="term" value="P:thiamine diphosphate biosynthetic process"/>
    <property type="evidence" value="ECO:0007669"/>
    <property type="project" value="UniProtKB-UniPathway"/>
</dbReference>
<comment type="catalytic activity">
    <reaction evidence="8">
        <text>thiamine + H2O = 5-(2-hydroxyethyl)-4-methylthiazole + 4-amino-5-hydroxymethyl-2-methylpyrimidine + H(+)</text>
        <dbReference type="Rhea" id="RHEA:17509"/>
        <dbReference type="ChEBI" id="CHEBI:15377"/>
        <dbReference type="ChEBI" id="CHEBI:15378"/>
        <dbReference type="ChEBI" id="CHEBI:16892"/>
        <dbReference type="ChEBI" id="CHEBI:17957"/>
        <dbReference type="ChEBI" id="CHEBI:18385"/>
        <dbReference type="EC" id="3.5.99.2"/>
    </reaction>
</comment>
<reference evidence="10 11" key="1">
    <citation type="submission" date="2011-09" db="EMBL/GenBank/DDBJ databases">
        <authorList>
            <person name="Weinstock G."/>
            <person name="Sodergren E."/>
            <person name="Clifton S."/>
            <person name="Fulton L."/>
            <person name="Fulton B."/>
            <person name="Courtney L."/>
            <person name="Fronick C."/>
            <person name="Harrison M."/>
            <person name="Strong C."/>
            <person name="Farmer C."/>
            <person name="Delahaunty K."/>
            <person name="Markovic C."/>
            <person name="Hall O."/>
            <person name="Minx P."/>
            <person name="Tomlinson C."/>
            <person name="Mitreva M."/>
            <person name="Hou S."/>
            <person name="Chen J."/>
            <person name="Wollam A."/>
            <person name="Pepin K.H."/>
            <person name="Johnson M."/>
            <person name="Bhonagiri V."/>
            <person name="Zhang X."/>
            <person name="Suruliraj S."/>
            <person name="Warren W."/>
            <person name="Chinwalla A."/>
            <person name="Mardis E.R."/>
            <person name="Wilson R.K."/>
        </authorList>
    </citation>
    <scope>NUCLEOTIDE SEQUENCE [LARGE SCALE GENOMIC DNA]</scope>
    <source>
        <strain evidence="10 11">F0435</strain>
    </source>
</reference>
<evidence type="ECO:0000256" key="7">
    <source>
        <dbReference type="ARBA" id="ARBA00022977"/>
    </source>
</evidence>